<dbReference type="STRING" id="930990.A0A067MGC5"/>
<dbReference type="InterPro" id="IPR017926">
    <property type="entry name" value="GATASE"/>
</dbReference>
<keyword evidence="3" id="KW-1185">Reference proteome</keyword>
<feature type="domain" description="Glutamine amidotransferase" evidence="1">
    <location>
        <begin position="58"/>
        <end position="217"/>
    </location>
</feature>
<dbReference type="OrthoDB" id="92161at2759"/>
<reference evidence="3" key="1">
    <citation type="journal article" date="2014" name="Proc. Natl. Acad. Sci. U.S.A.">
        <title>Extensive sampling of basidiomycete genomes demonstrates inadequacy of the white-rot/brown-rot paradigm for wood decay fungi.</title>
        <authorList>
            <person name="Riley R."/>
            <person name="Salamov A.A."/>
            <person name="Brown D.W."/>
            <person name="Nagy L.G."/>
            <person name="Floudas D."/>
            <person name="Held B.W."/>
            <person name="Levasseur A."/>
            <person name="Lombard V."/>
            <person name="Morin E."/>
            <person name="Otillar R."/>
            <person name="Lindquist E.A."/>
            <person name="Sun H."/>
            <person name="LaButti K.M."/>
            <person name="Schmutz J."/>
            <person name="Jabbour D."/>
            <person name="Luo H."/>
            <person name="Baker S.E."/>
            <person name="Pisabarro A.G."/>
            <person name="Walton J.D."/>
            <person name="Blanchette R.A."/>
            <person name="Henrissat B."/>
            <person name="Martin F."/>
            <person name="Cullen D."/>
            <person name="Hibbett D.S."/>
            <person name="Grigoriev I.V."/>
        </authorList>
    </citation>
    <scope>NUCLEOTIDE SEQUENCE [LARGE SCALE GENOMIC DNA]</scope>
    <source>
        <strain evidence="3">FD-172 SS1</strain>
    </source>
</reference>
<dbReference type="EMBL" id="KL198065">
    <property type="protein sequence ID" value="KDQ10636.1"/>
    <property type="molecule type" value="Genomic_DNA"/>
</dbReference>
<dbReference type="Proteomes" id="UP000027195">
    <property type="component" value="Unassembled WGS sequence"/>
</dbReference>
<evidence type="ECO:0000313" key="3">
    <source>
        <dbReference type="Proteomes" id="UP000027195"/>
    </source>
</evidence>
<dbReference type="InterPro" id="IPR044992">
    <property type="entry name" value="ChyE-like"/>
</dbReference>
<evidence type="ECO:0000259" key="1">
    <source>
        <dbReference type="Pfam" id="PF00117"/>
    </source>
</evidence>
<proteinExistence type="predicted"/>
<gene>
    <name evidence="2" type="ORF">BOTBODRAFT_190300</name>
</gene>
<dbReference type="HOGENOM" id="CLU_054974_0_0_1"/>
<dbReference type="PANTHER" id="PTHR42695:SF5">
    <property type="entry name" value="GLUTAMINE AMIDOTRANSFERASE YLR126C-RELATED"/>
    <property type="match status" value="1"/>
</dbReference>
<dbReference type="PROSITE" id="PS51273">
    <property type="entry name" value="GATASE_TYPE_1"/>
    <property type="match status" value="1"/>
</dbReference>
<organism evidence="2 3">
    <name type="scientific">Botryobasidium botryosum (strain FD-172 SS1)</name>
    <dbReference type="NCBI Taxonomy" id="930990"/>
    <lineage>
        <taxon>Eukaryota</taxon>
        <taxon>Fungi</taxon>
        <taxon>Dikarya</taxon>
        <taxon>Basidiomycota</taxon>
        <taxon>Agaricomycotina</taxon>
        <taxon>Agaricomycetes</taxon>
        <taxon>Cantharellales</taxon>
        <taxon>Botryobasidiaceae</taxon>
        <taxon>Botryobasidium</taxon>
    </lineage>
</organism>
<dbReference type="PANTHER" id="PTHR42695">
    <property type="entry name" value="GLUTAMINE AMIDOTRANSFERASE YLR126C-RELATED"/>
    <property type="match status" value="1"/>
</dbReference>
<dbReference type="Pfam" id="PF00117">
    <property type="entry name" value="GATase"/>
    <property type="match status" value="1"/>
</dbReference>
<accession>A0A067MGC5</accession>
<dbReference type="GO" id="GO:0005829">
    <property type="term" value="C:cytosol"/>
    <property type="evidence" value="ECO:0007669"/>
    <property type="project" value="TreeGrafter"/>
</dbReference>
<dbReference type="Gene3D" id="3.40.50.880">
    <property type="match status" value="1"/>
</dbReference>
<evidence type="ECO:0000313" key="2">
    <source>
        <dbReference type="EMBL" id="KDQ10636.1"/>
    </source>
</evidence>
<dbReference type="CDD" id="cd01741">
    <property type="entry name" value="GATase1_1"/>
    <property type="match status" value="1"/>
</dbReference>
<sequence length="273" mass="29074">MSAARTIKLALLVCDTPSDAIESQDYPELYRKLLASVFPASPSLSFAMDSYDVAKMVYPPEESLDEGGYDGVLISGSGKSAYAPLPWIPPLLAFVSDLVSKHPAIKLFGVCFGHQIVARALGGECVGNERGWELGVTDVALTEIGKTIFERETLRIQQVHSDHVPSVPPSCLLLGSTSTSPVQGMVRFTTPPTHDSSTFAHTDIHILTVQGHPEFHASIVPKIIDYLGSVGAVDDDTADGGRKHAARDEDGVTAFGGAVWRVLGVGSSRLATC</sequence>
<dbReference type="SUPFAM" id="SSF52317">
    <property type="entry name" value="Class I glutamine amidotransferase-like"/>
    <property type="match status" value="1"/>
</dbReference>
<dbReference type="InterPro" id="IPR029062">
    <property type="entry name" value="Class_I_gatase-like"/>
</dbReference>
<protein>
    <recommendedName>
        <fullName evidence="1">Glutamine amidotransferase domain-containing protein</fullName>
    </recommendedName>
</protein>
<dbReference type="GO" id="GO:0005634">
    <property type="term" value="C:nucleus"/>
    <property type="evidence" value="ECO:0007669"/>
    <property type="project" value="TreeGrafter"/>
</dbReference>
<dbReference type="InParanoid" id="A0A067MGC5"/>
<dbReference type="FunCoup" id="A0A067MGC5">
    <property type="interactions" value="236"/>
</dbReference>
<dbReference type="AlphaFoldDB" id="A0A067MGC5"/>
<name>A0A067MGC5_BOTB1</name>